<evidence type="ECO:0000256" key="1">
    <source>
        <dbReference type="ARBA" id="ARBA00022603"/>
    </source>
</evidence>
<evidence type="ECO:0000313" key="6">
    <source>
        <dbReference type="Proteomes" id="UP000319374"/>
    </source>
</evidence>
<reference evidence="6" key="1">
    <citation type="submission" date="2019-06" db="EMBL/GenBank/DDBJ databases">
        <title>Alistipes onderdonkii subsp. vulgaris subsp. nov., Alistipes dispar sp. nov. and Alistipes communis sp. nov., isolated from human faeces, and creation of Alistipes onderdonkii subsp. onderdonkii subsp. nov.</title>
        <authorList>
            <person name="Sakamoto M."/>
            <person name="Ikeyama N."/>
            <person name="Ogata Y."/>
            <person name="Suda W."/>
            <person name="Iino T."/>
            <person name="Hattori M."/>
            <person name="Ohkuma M."/>
        </authorList>
    </citation>
    <scope>NUCLEOTIDE SEQUENCE [LARGE SCALE GENOMIC DNA]</scope>
    <source>
        <strain evidence="6">5CPEGH6</strain>
    </source>
</reference>
<keyword evidence="2 5" id="KW-0808">Transferase</keyword>
<dbReference type="GO" id="GO:0008168">
    <property type="term" value="F:methyltransferase activity"/>
    <property type="evidence" value="ECO:0007669"/>
    <property type="project" value="UniProtKB-KW"/>
</dbReference>
<dbReference type="OrthoDB" id="9805492at2"/>
<feature type="domain" description="S-adenosylmethionine-dependent methyltransferase" evidence="4">
    <location>
        <begin position="138"/>
        <end position="252"/>
    </location>
</feature>
<name>A0A4Y1WZ20_9BACT</name>
<evidence type="ECO:0000256" key="2">
    <source>
        <dbReference type="ARBA" id="ARBA00022679"/>
    </source>
</evidence>
<keyword evidence="1 5" id="KW-0489">Methyltransferase</keyword>
<dbReference type="AlphaFoldDB" id="A0A4Y1WZ20"/>
<protein>
    <submittedName>
        <fullName evidence="5">SAM-dependent methyltransferase</fullName>
    </submittedName>
</protein>
<dbReference type="GO" id="GO:0032259">
    <property type="term" value="P:methylation"/>
    <property type="evidence" value="ECO:0007669"/>
    <property type="project" value="UniProtKB-KW"/>
</dbReference>
<accession>A0A4Y1WZ20</accession>
<dbReference type="Pfam" id="PF10672">
    <property type="entry name" value="Methyltrans_SAM"/>
    <property type="match status" value="1"/>
</dbReference>
<dbReference type="InterPro" id="IPR013780">
    <property type="entry name" value="Glyco_hydro_b"/>
</dbReference>
<dbReference type="GeneID" id="98672628"/>
<dbReference type="Gene3D" id="3.40.50.150">
    <property type="entry name" value="Vaccinia Virus protein VP39"/>
    <property type="match status" value="1"/>
</dbReference>
<keyword evidence="6" id="KW-1185">Reference proteome</keyword>
<dbReference type="Proteomes" id="UP000319374">
    <property type="component" value="Chromosome"/>
</dbReference>
<dbReference type="PANTHER" id="PTHR43042">
    <property type="entry name" value="SAM-DEPENDENT METHYLTRANSFERASE"/>
    <property type="match status" value="1"/>
</dbReference>
<organism evidence="5 6">
    <name type="scientific">Alistipes dispar</name>
    <dbReference type="NCBI Taxonomy" id="2585119"/>
    <lineage>
        <taxon>Bacteria</taxon>
        <taxon>Pseudomonadati</taxon>
        <taxon>Bacteroidota</taxon>
        <taxon>Bacteroidia</taxon>
        <taxon>Bacteroidales</taxon>
        <taxon>Rikenellaceae</taxon>
        <taxon>Alistipes</taxon>
    </lineage>
</organism>
<dbReference type="CDD" id="cd02440">
    <property type="entry name" value="AdoMet_MTases"/>
    <property type="match status" value="1"/>
</dbReference>
<evidence type="ECO:0000259" key="4">
    <source>
        <dbReference type="Pfam" id="PF10672"/>
    </source>
</evidence>
<evidence type="ECO:0000313" key="5">
    <source>
        <dbReference type="EMBL" id="BBL06015.1"/>
    </source>
</evidence>
<keyword evidence="3" id="KW-0949">S-adenosyl-L-methionine</keyword>
<dbReference type="InterPro" id="IPR019614">
    <property type="entry name" value="SAM-dep_methyl-trfase"/>
</dbReference>
<dbReference type="KEGG" id="ada:A5CPEGH6_06530"/>
<proteinExistence type="predicted"/>
<gene>
    <name evidence="5" type="ORF">A5CPEGH6_06530</name>
</gene>
<dbReference type="RefSeq" id="WP_141427871.1">
    <property type="nucleotide sequence ID" value="NZ_AP019736.1"/>
</dbReference>
<dbReference type="SUPFAM" id="SSF53335">
    <property type="entry name" value="S-adenosyl-L-methionine-dependent methyltransferases"/>
    <property type="match status" value="1"/>
</dbReference>
<dbReference type="InterPro" id="IPR029063">
    <property type="entry name" value="SAM-dependent_MTases_sf"/>
</dbReference>
<dbReference type="PANTHER" id="PTHR43042:SF2">
    <property type="entry name" value="SAM-DEPENDENT METHYLTRANSFERASE"/>
    <property type="match status" value="1"/>
</dbReference>
<evidence type="ECO:0000256" key="3">
    <source>
        <dbReference type="ARBA" id="ARBA00022691"/>
    </source>
</evidence>
<dbReference type="Gene3D" id="2.60.40.1180">
    <property type="entry name" value="Golgi alpha-mannosidase II"/>
    <property type="match status" value="1"/>
</dbReference>
<sequence>MQMQLTPAFGDYELLDTGDFEKLERFGRFVTRRPEPQAIWRRSLPEAEWRRADASFRRDGRSEERGEWRLAPGMPDRWTVEYAGRGMRLRMRLALTSFKHVGIFPEQAANWDFIYDRCRALAGGGASAGSGERAEGAPKVLNLFAYTGGATLAARAAGAEVTHVDSVRQVVTWARENMERSGLDGVRWIVEDALKFVQREVRRGNRYAGIVLDPPAYGRGANGEKWVLEEGICEMLEHCARLLEPAGAFLVLNLYSMGLSPTLARTTVRQAFGAPGEEQWGELCFTDRGGKQLPLGTYYRFVR</sequence>
<dbReference type="EMBL" id="AP019736">
    <property type="protein sequence ID" value="BBL06015.1"/>
    <property type="molecule type" value="Genomic_DNA"/>
</dbReference>